<dbReference type="EMBL" id="JABAHT010000383">
    <property type="protein sequence ID" value="KAF4656874.1"/>
    <property type="molecule type" value="Genomic_DNA"/>
</dbReference>
<dbReference type="AlphaFoldDB" id="A0A7J6LCA2"/>
<sequence>MAAKQPIIAEWDYFSSALQYMPFTPSNSILFEKWFGFQNWNGRMVLGKLQKLSTAVRGAMKDHFGNQRQMCEEHYSAFDGARKVAATQGWKFPEIGPGVRKATPPQLVSQTTLENARYA</sequence>
<evidence type="ECO:0000313" key="2">
    <source>
        <dbReference type="Proteomes" id="UP000570595"/>
    </source>
</evidence>
<organism evidence="1 2">
    <name type="scientific">Perkinsus olseni</name>
    <name type="common">Perkinsus atlanticus</name>
    <dbReference type="NCBI Taxonomy" id="32597"/>
    <lineage>
        <taxon>Eukaryota</taxon>
        <taxon>Sar</taxon>
        <taxon>Alveolata</taxon>
        <taxon>Perkinsozoa</taxon>
        <taxon>Perkinsea</taxon>
        <taxon>Perkinsida</taxon>
        <taxon>Perkinsidae</taxon>
        <taxon>Perkinsus</taxon>
    </lineage>
</organism>
<dbReference type="Proteomes" id="UP000570595">
    <property type="component" value="Unassembled WGS sequence"/>
</dbReference>
<proteinExistence type="predicted"/>
<reference evidence="1 2" key="1">
    <citation type="submission" date="2020-04" db="EMBL/GenBank/DDBJ databases">
        <title>Perkinsus olseni comparative genomics.</title>
        <authorList>
            <person name="Bogema D.R."/>
        </authorList>
    </citation>
    <scope>NUCLEOTIDE SEQUENCE [LARGE SCALE GENOMIC DNA]</scope>
    <source>
        <strain evidence="1">ATCC PRA-179</strain>
    </source>
</reference>
<accession>A0A7J6LCA2</accession>
<protein>
    <submittedName>
        <fullName evidence="1">Uncharacterized protein</fullName>
    </submittedName>
</protein>
<name>A0A7J6LCA2_PEROL</name>
<evidence type="ECO:0000313" key="1">
    <source>
        <dbReference type="EMBL" id="KAF4656874.1"/>
    </source>
</evidence>
<gene>
    <name evidence="1" type="ORF">FOZ61_006632</name>
</gene>
<comment type="caution">
    <text evidence="1">The sequence shown here is derived from an EMBL/GenBank/DDBJ whole genome shotgun (WGS) entry which is preliminary data.</text>
</comment>